<gene>
    <name evidence="2" type="ORF">MEUPH1_LOCUS16837</name>
</gene>
<sequence length="104" mass="11942">MLWGSSPCLDLAAYGEVGDGHLNILIVSAGDTRHLLQTLAKRYKHSYKKISIYVYEPVVDMYARHIQQIALALEPIDRISLSYKVFNYLHFPQILGVLLRLRKN</sequence>
<dbReference type="Proteomes" id="UP001160148">
    <property type="component" value="Unassembled WGS sequence"/>
</dbReference>
<keyword evidence="3" id="KW-1185">Reference proteome</keyword>
<dbReference type="InterPro" id="IPR027974">
    <property type="entry name" value="DUF4470"/>
</dbReference>
<comment type="caution">
    <text evidence="2">The sequence shown here is derived from an EMBL/GenBank/DDBJ whole genome shotgun (WGS) entry which is preliminary data.</text>
</comment>
<dbReference type="EMBL" id="CARXXK010000003">
    <property type="protein sequence ID" value="CAI6361685.1"/>
    <property type="molecule type" value="Genomic_DNA"/>
</dbReference>
<dbReference type="Pfam" id="PF14737">
    <property type="entry name" value="DUF4470"/>
    <property type="match status" value="1"/>
</dbReference>
<name>A0AAV0X0E8_9HEMI</name>
<dbReference type="PANTHER" id="PTHR22118">
    <property type="entry name" value="DYNEIN ASSEMBLY FACTOR 3, AXONEMAL"/>
    <property type="match status" value="1"/>
</dbReference>
<proteinExistence type="predicted"/>
<evidence type="ECO:0000259" key="1">
    <source>
        <dbReference type="Pfam" id="PF14737"/>
    </source>
</evidence>
<protein>
    <recommendedName>
        <fullName evidence="1">DUF4470 domain-containing protein</fullName>
    </recommendedName>
</protein>
<dbReference type="GO" id="GO:0070286">
    <property type="term" value="P:axonemal dynein complex assembly"/>
    <property type="evidence" value="ECO:0007669"/>
    <property type="project" value="InterPro"/>
</dbReference>
<evidence type="ECO:0000313" key="3">
    <source>
        <dbReference type="Proteomes" id="UP001160148"/>
    </source>
</evidence>
<dbReference type="InterPro" id="IPR039304">
    <property type="entry name" value="DNAAF3"/>
</dbReference>
<reference evidence="2 3" key="1">
    <citation type="submission" date="2023-01" db="EMBL/GenBank/DDBJ databases">
        <authorList>
            <person name="Whitehead M."/>
        </authorList>
    </citation>
    <scope>NUCLEOTIDE SEQUENCE [LARGE SCALE GENOMIC DNA]</scope>
</reference>
<dbReference type="AlphaFoldDB" id="A0AAV0X0E8"/>
<accession>A0AAV0X0E8</accession>
<dbReference type="PANTHER" id="PTHR22118:SF14">
    <property type="entry name" value="DYNEIN AXONEMAL ASSEMBLY FACTOR 3"/>
    <property type="match status" value="1"/>
</dbReference>
<evidence type="ECO:0000313" key="2">
    <source>
        <dbReference type="EMBL" id="CAI6361685.1"/>
    </source>
</evidence>
<organism evidence="2 3">
    <name type="scientific">Macrosiphum euphorbiae</name>
    <name type="common">potato aphid</name>
    <dbReference type="NCBI Taxonomy" id="13131"/>
    <lineage>
        <taxon>Eukaryota</taxon>
        <taxon>Metazoa</taxon>
        <taxon>Ecdysozoa</taxon>
        <taxon>Arthropoda</taxon>
        <taxon>Hexapoda</taxon>
        <taxon>Insecta</taxon>
        <taxon>Pterygota</taxon>
        <taxon>Neoptera</taxon>
        <taxon>Paraneoptera</taxon>
        <taxon>Hemiptera</taxon>
        <taxon>Sternorrhyncha</taxon>
        <taxon>Aphidomorpha</taxon>
        <taxon>Aphidoidea</taxon>
        <taxon>Aphididae</taxon>
        <taxon>Macrosiphini</taxon>
        <taxon>Macrosiphum</taxon>
    </lineage>
</organism>
<feature type="domain" description="DUF4470" evidence="1">
    <location>
        <begin position="2"/>
        <end position="84"/>
    </location>
</feature>
<dbReference type="GO" id="GO:0044458">
    <property type="term" value="P:motile cilium assembly"/>
    <property type="evidence" value="ECO:0007669"/>
    <property type="project" value="TreeGrafter"/>
</dbReference>